<dbReference type="RefSeq" id="WP_145670845.1">
    <property type="nucleotide sequence ID" value="NZ_VIWO01000005.1"/>
</dbReference>
<keyword evidence="2" id="KW-1185">Reference proteome</keyword>
<protein>
    <submittedName>
        <fullName evidence="1">Uncharacterized protein</fullName>
    </submittedName>
</protein>
<comment type="caution">
    <text evidence="1">The sequence shown here is derived from an EMBL/GenBank/DDBJ whole genome shotgun (WGS) entry which is preliminary data.</text>
</comment>
<gene>
    <name evidence="1" type="ORF">FHW36_10591</name>
</gene>
<reference evidence="1 2" key="1">
    <citation type="submission" date="2019-06" db="EMBL/GenBank/DDBJ databases">
        <title>Sorghum-associated microbial communities from plants grown in Nebraska, USA.</title>
        <authorList>
            <person name="Schachtman D."/>
        </authorList>
    </citation>
    <scope>NUCLEOTIDE SEQUENCE [LARGE SCALE GENOMIC DNA]</scope>
    <source>
        <strain evidence="1 2">1209</strain>
    </source>
</reference>
<dbReference type="Proteomes" id="UP000320811">
    <property type="component" value="Unassembled WGS sequence"/>
</dbReference>
<dbReference type="EMBL" id="VIWO01000005">
    <property type="protein sequence ID" value="TWF39652.1"/>
    <property type="molecule type" value="Genomic_DNA"/>
</dbReference>
<organism evidence="1 2">
    <name type="scientific">Chitinophaga polysaccharea</name>
    <dbReference type="NCBI Taxonomy" id="1293035"/>
    <lineage>
        <taxon>Bacteria</taxon>
        <taxon>Pseudomonadati</taxon>
        <taxon>Bacteroidota</taxon>
        <taxon>Chitinophagia</taxon>
        <taxon>Chitinophagales</taxon>
        <taxon>Chitinophagaceae</taxon>
        <taxon>Chitinophaga</taxon>
    </lineage>
</organism>
<proteinExistence type="predicted"/>
<evidence type="ECO:0000313" key="1">
    <source>
        <dbReference type="EMBL" id="TWF39652.1"/>
    </source>
</evidence>
<dbReference type="AlphaFoldDB" id="A0A561PNG2"/>
<sequence length="765" mass="79430">MKSIFHFPLLAVLVLLFPLFSVAQQLKLGSNPSTINKASVLELESKNQGLLLTRIADTTVAPLTTAQDGTLLFYKGDNSLRVRSAGAWKKALFAVDTIDIANFSVKVRSLFSGTAPITYNNGVIGISQASTSTNGYLSSADWNTFNNKLSSIDTTNIANFSGKVRSLFSGTAPITYNNGVIGISQASATTNGYLSSTDWNTFNNKLSSIDTTNIANFSGKVRSLFSGTAPITYNNGVIGISQASSTTNGYLSSTDWNTFNNKLSSIDTTNIANFSGKVRSLFSGTAPITYNNGVIGISQASATTNGYLSSTDWNTFNNKLSSIDTSNIANFSGKVRNLFSGTAPITYNNGVIGISQASATTNGYLSSTDWNTFNNKLSSVDTTNIANFSVKVRSLFSGTAPITYNNGVIGISQASSTTNGYLSSTDWNTFNNKLSTIDTTNIANFYLKVRSLFSAGSGITYDKVNGTISFSGSVGGWLLGGNGVTAVQNLGTTTNFDLPFITNNTEKMRISSTGSVGIGSNSFNATNPERLLVDGGTSTSTNLIRGQGSVNNSLEMSITNNHGGPGASADVVAYANNGSATNNFIDMGINSAGNVNSTIIGGINTTYLYGTGGDMVIGNTSTNKNLIFISGGTASTSEAMRVDGSGNVGIANAAPSAKLDVGGNFKLGASGTVVSAMIKSSFSLSDATNITATNSLTKTATVTGANVNASVIVNPRAALPQGLAIAYSFISAANTITINFINTGAGSGGNQKLGSITFDVTIINP</sequence>
<accession>A0A561PNG2</accession>
<name>A0A561PNG2_9BACT</name>
<dbReference type="OrthoDB" id="609366at2"/>
<evidence type="ECO:0000313" key="2">
    <source>
        <dbReference type="Proteomes" id="UP000320811"/>
    </source>
</evidence>